<dbReference type="InterPro" id="IPR003439">
    <property type="entry name" value="ABC_transporter-like_ATP-bd"/>
</dbReference>
<dbReference type="Gene3D" id="3.40.50.300">
    <property type="entry name" value="P-loop containing nucleotide triphosphate hydrolases"/>
    <property type="match status" value="1"/>
</dbReference>
<evidence type="ECO:0000313" key="13">
    <source>
        <dbReference type="Proteomes" id="UP000265964"/>
    </source>
</evidence>
<dbReference type="GO" id="GO:0006826">
    <property type="term" value="P:iron ion transport"/>
    <property type="evidence" value="ECO:0007669"/>
    <property type="project" value="UniProtKB-KW"/>
</dbReference>
<protein>
    <submittedName>
        <fullName evidence="12">Iron ABC transporter ATP-binding protein</fullName>
    </submittedName>
</protein>
<comment type="subcellular location">
    <subcellularLocation>
        <location evidence="1">Cell membrane</location>
        <topology evidence="1">Peripheral membrane protein</topology>
    </subcellularLocation>
</comment>
<evidence type="ECO:0000256" key="1">
    <source>
        <dbReference type="ARBA" id="ARBA00004202"/>
    </source>
</evidence>
<dbReference type="AlphaFoldDB" id="A0A3A1YHJ7"/>
<accession>A0A3A1YHJ7</accession>
<evidence type="ECO:0000256" key="8">
    <source>
        <dbReference type="ARBA" id="ARBA00023004"/>
    </source>
</evidence>
<sequence>MVISITNLSKKIGRQEILKPTNITLPDKKIISFIGPNGAGKSTLLGLISRLDTPTSGQILVDGIDVQKASTAEVAKKLAILKQANNINLRLTIEDLVSFGRYPHCQGKLGPEDKQKVNEAIAYMGLDEFRYKYIDQLSGGQKQRAYIAMVLAQDTPYVFLDEPLNNLDMKYSVQIMSVLRDLVDNHGKTVIVVLHDINFASAYSDQIIALKDGQVIIQGEVKEIMNPQCLYDLYEINIDIHELNEQYVATYFKAKSSQS</sequence>
<keyword evidence="10" id="KW-0472">Membrane</keyword>
<dbReference type="InterPro" id="IPR051535">
    <property type="entry name" value="Siderophore_ABC-ATPase"/>
</dbReference>
<dbReference type="Pfam" id="PF00005">
    <property type="entry name" value="ABC_tran"/>
    <property type="match status" value="1"/>
</dbReference>
<keyword evidence="9" id="KW-0406">Ion transport</keyword>
<dbReference type="GO" id="GO:0005524">
    <property type="term" value="F:ATP binding"/>
    <property type="evidence" value="ECO:0007669"/>
    <property type="project" value="UniProtKB-KW"/>
</dbReference>
<dbReference type="Proteomes" id="UP000265964">
    <property type="component" value="Unassembled WGS sequence"/>
</dbReference>
<gene>
    <name evidence="12" type="ORF">CKF59_01960</name>
</gene>
<proteinExistence type="inferred from homology"/>
<organism evidence="12 13">
    <name type="scientific">Psittacicella gerlachiana</name>
    <dbReference type="NCBI Taxonomy" id="2028574"/>
    <lineage>
        <taxon>Bacteria</taxon>
        <taxon>Pseudomonadati</taxon>
        <taxon>Pseudomonadota</taxon>
        <taxon>Gammaproteobacteria</taxon>
        <taxon>Pasteurellales</taxon>
        <taxon>Psittacicellaceae</taxon>
        <taxon>Psittacicella</taxon>
    </lineage>
</organism>
<dbReference type="SUPFAM" id="SSF52540">
    <property type="entry name" value="P-loop containing nucleoside triphosphate hydrolases"/>
    <property type="match status" value="1"/>
</dbReference>
<dbReference type="PANTHER" id="PTHR42771:SF3">
    <property type="entry name" value="PETROBACTIN IMPORT ATP-BINDING PROTEIN YCLP"/>
    <property type="match status" value="1"/>
</dbReference>
<keyword evidence="7 12" id="KW-0067">ATP-binding</keyword>
<evidence type="ECO:0000256" key="5">
    <source>
        <dbReference type="ARBA" id="ARBA00022496"/>
    </source>
</evidence>
<dbReference type="RefSeq" id="WP_119534305.1">
    <property type="nucleotide sequence ID" value="NZ_NRJF01000047.1"/>
</dbReference>
<reference evidence="12 13" key="1">
    <citation type="submission" date="2017-08" db="EMBL/GenBank/DDBJ databases">
        <title>Reclassification of Bisgaard taxon 37 and 44.</title>
        <authorList>
            <person name="Christensen H."/>
        </authorList>
    </citation>
    <scope>NUCLEOTIDE SEQUENCE [LARGE SCALE GENOMIC DNA]</scope>
    <source>
        <strain evidence="12 13">EEAB3T1</strain>
    </source>
</reference>
<dbReference type="SMART" id="SM00382">
    <property type="entry name" value="AAA"/>
    <property type="match status" value="1"/>
</dbReference>
<name>A0A3A1YHJ7_9GAMM</name>
<dbReference type="InterPro" id="IPR003593">
    <property type="entry name" value="AAA+_ATPase"/>
</dbReference>
<dbReference type="OrthoDB" id="5292475at2"/>
<evidence type="ECO:0000259" key="11">
    <source>
        <dbReference type="PROSITE" id="PS50893"/>
    </source>
</evidence>
<keyword evidence="5" id="KW-0410">Iron transport</keyword>
<evidence type="ECO:0000256" key="4">
    <source>
        <dbReference type="ARBA" id="ARBA00022475"/>
    </source>
</evidence>
<dbReference type="GO" id="GO:0005886">
    <property type="term" value="C:plasma membrane"/>
    <property type="evidence" value="ECO:0007669"/>
    <property type="project" value="UniProtKB-SubCell"/>
</dbReference>
<evidence type="ECO:0000256" key="9">
    <source>
        <dbReference type="ARBA" id="ARBA00023065"/>
    </source>
</evidence>
<keyword evidence="8" id="KW-0408">Iron</keyword>
<dbReference type="PANTHER" id="PTHR42771">
    <property type="entry name" value="IRON(3+)-HYDROXAMATE IMPORT ATP-BINDING PROTEIN FHUC"/>
    <property type="match status" value="1"/>
</dbReference>
<feature type="domain" description="ABC transporter" evidence="11">
    <location>
        <begin position="3"/>
        <end position="237"/>
    </location>
</feature>
<keyword evidence="6" id="KW-0547">Nucleotide-binding</keyword>
<dbReference type="FunFam" id="3.40.50.300:FF:000134">
    <property type="entry name" value="Iron-enterobactin ABC transporter ATP-binding protein"/>
    <property type="match status" value="1"/>
</dbReference>
<dbReference type="EMBL" id="NRJF01000047">
    <property type="protein sequence ID" value="RIY37165.1"/>
    <property type="molecule type" value="Genomic_DNA"/>
</dbReference>
<evidence type="ECO:0000256" key="10">
    <source>
        <dbReference type="ARBA" id="ARBA00023136"/>
    </source>
</evidence>
<comment type="caution">
    <text evidence="12">The sequence shown here is derived from an EMBL/GenBank/DDBJ whole genome shotgun (WGS) entry which is preliminary data.</text>
</comment>
<dbReference type="CDD" id="cd03214">
    <property type="entry name" value="ABC_Iron-Siderophores_B12_Hemin"/>
    <property type="match status" value="1"/>
</dbReference>
<dbReference type="GO" id="GO:0016887">
    <property type="term" value="F:ATP hydrolysis activity"/>
    <property type="evidence" value="ECO:0007669"/>
    <property type="project" value="InterPro"/>
</dbReference>
<dbReference type="PROSITE" id="PS50893">
    <property type="entry name" value="ABC_TRANSPORTER_2"/>
    <property type="match status" value="1"/>
</dbReference>
<evidence type="ECO:0000256" key="2">
    <source>
        <dbReference type="ARBA" id="ARBA00005417"/>
    </source>
</evidence>
<keyword evidence="4" id="KW-1003">Cell membrane</keyword>
<evidence type="ECO:0000256" key="7">
    <source>
        <dbReference type="ARBA" id="ARBA00022840"/>
    </source>
</evidence>
<dbReference type="InterPro" id="IPR027417">
    <property type="entry name" value="P-loop_NTPase"/>
</dbReference>
<evidence type="ECO:0000256" key="6">
    <source>
        <dbReference type="ARBA" id="ARBA00022741"/>
    </source>
</evidence>
<evidence type="ECO:0000313" key="12">
    <source>
        <dbReference type="EMBL" id="RIY37165.1"/>
    </source>
</evidence>
<keyword evidence="13" id="KW-1185">Reference proteome</keyword>
<keyword evidence="3" id="KW-0813">Transport</keyword>
<evidence type="ECO:0000256" key="3">
    <source>
        <dbReference type="ARBA" id="ARBA00022448"/>
    </source>
</evidence>
<comment type="similarity">
    <text evidence="2">Belongs to the ABC transporter superfamily.</text>
</comment>